<reference evidence="3" key="2">
    <citation type="journal article" date="2014" name="Int. J. Syst. Evol. Microbiol.">
        <title>Complete genome sequence of Corynebacterium casei LMG S-19264T (=DSM 44701T), isolated from a smear-ripened cheese.</title>
        <authorList>
            <consortium name="US DOE Joint Genome Institute (JGI-PGF)"/>
            <person name="Walter F."/>
            <person name="Albersmeier A."/>
            <person name="Kalinowski J."/>
            <person name="Ruckert C."/>
        </authorList>
    </citation>
    <scope>NUCLEOTIDE SEQUENCE</scope>
    <source>
        <strain evidence="3">CGMCC 1.8885</strain>
    </source>
</reference>
<reference evidence="4" key="1">
    <citation type="journal article" date="2014" name="Int. J. Syst. Evol. Microbiol.">
        <title>Complete genome of a new Firmicutes species belonging to the dominant human colonic microbiota ('Ruminococcus bicirculans') reveals two chromosomes and a selective capacity to utilize plant glucans.</title>
        <authorList>
            <consortium name="NISC Comparative Sequencing Program"/>
            <person name="Wegmann U."/>
            <person name="Louis P."/>
            <person name="Goesmann A."/>
            <person name="Henrissat B."/>
            <person name="Duncan S.H."/>
            <person name="Flint H.J."/>
        </authorList>
    </citation>
    <scope>NUCLEOTIDE SEQUENCE</scope>
    <source>
        <strain evidence="4">CGMCC 1.8884</strain>
    </source>
</reference>
<evidence type="ECO:0000313" key="6">
    <source>
        <dbReference type="Proteomes" id="UP000652720"/>
    </source>
</evidence>
<evidence type="ECO:0000313" key="5">
    <source>
        <dbReference type="Proteomes" id="UP000630135"/>
    </source>
</evidence>
<dbReference type="RefSeq" id="WP_017870818.1">
    <property type="nucleotide sequence ID" value="NZ_BMLZ01000033.1"/>
</dbReference>
<dbReference type="SUPFAM" id="SSF53474">
    <property type="entry name" value="alpha/beta-Hydrolases"/>
    <property type="match status" value="1"/>
</dbReference>
<evidence type="ECO:0000313" key="3">
    <source>
        <dbReference type="EMBL" id="GGI86767.1"/>
    </source>
</evidence>
<evidence type="ECO:0000259" key="2">
    <source>
        <dbReference type="Pfam" id="PF07859"/>
    </source>
</evidence>
<proteinExistence type="predicted"/>
<dbReference type="InterPro" id="IPR029058">
    <property type="entry name" value="AB_hydrolase_fold"/>
</dbReference>
<evidence type="ECO:0000256" key="1">
    <source>
        <dbReference type="ARBA" id="ARBA00022801"/>
    </source>
</evidence>
<comment type="caution">
    <text evidence="3">The sequence shown here is derived from an EMBL/GenBank/DDBJ whole genome shotgun (WGS) entry which is preliminary data.</text>
</comment>
<dbReference type="Pfam" id="PF07859">
    <property type="entry name" value="Abhydrolase_3"/>
    <property type="match status" value="1"/>
</dbReference>
<dbReference type="Gene3D" id="3.40.50.1820">
    <property type="entry name" value="alpha/beta hydrolase"/>
    <property type="match status" value="1"/>
</dbReference>
<dbReference type="PANTHER" id="PTHR48081:SF33">
    <property type="entry name" value="KYNURENINE FORMAMIDASE"/>
    <property type="match status" value="1"/>
</dbReference>
<dbReference type="AlphaFoldDB" id="A0AAV4K7M6"/>
<organism evidence="3 6">
    <name type="scientific">Deinococcus wulumuqiensis</name>
    <dbReference type="NCBI Taxonomy" id="980427"/>
    <lineage>
        <taxon>Bacteria</taxon>
        <taxon>Thermotogati</taxon>
        <taxon>Deinococcota</taxon>
        <taxon>Deinococci</taxon>
        <taxon>Deinococcales</taxon>
        <taxon>Deinococcaceae</taxon>
        <taxon>Deinococcus</taxon>
    </lineage>
</organism>
<gene>
    <name evidence="4" type="ORF">GCM10008021_22780</name>
    <name evidence="3" type="ORF">GCM10010914_21530</name>
</gene>
<feature type="domain" description="Alpha/beta hydrolase fold-3" evidence="2">
    <location>
        <begin position="85"/>
        <end position="192"/>
    </location>
</feature>
<dbReference type="InterPro" id="IPR050300">
    <property type="entry name" value="GDXG_lipolytic_enzyme"/>
</dbReference>
<dbReference type="GeneID" id="59166528"/>
<dbReference type="Proteomes" id="UP000652720">
    <property type="component" value="Unassembled WGS sequence"/>
</dbReference>
<dbReference type="GO" id="GO:0016787">
    <property type="term" value="F:hydrolase activity"/>
    <property type="evidence" value="ECO:0007669"/>
    <property type="project" value="UniProtKB-KW"/>
</dbReference>
<name>A0AAV4K7M6_9DEIO</name>
<dbReference type="InterPro" id="IPR013094">
    <property type="entry name" value="AB_hydrolase_3"/>
</dbReference>
<dbReference type="Proteomes" id="UP000630135">
    <property type="component" value="Unassembled WGS sequence"/>
</dbReference>
<dbReference type="EMBL" id="BMMA01000021">
    <property type="protein sequence ID" value="GGI86767.1"/>
    <property type="molecule type" value="Genomic_DNA"/>
</dbReference>
<accession>A0AAV4K7M6</accession>
<reference evidence="5" key="3">
    <citation type="journal article" date="2019" name="Int. J. Syst. Evol. Microbiol.">
        <title>The Global Catalogue of Microorganisms (GCM) 10K type strain sequencing project: providing services to taxonomists for standard genome sequencing and annotation.</title>
        <authorList>
            <consortium name="The Broad Institute Genomics Platform"/>
            <consortium name="The Broad Institute Genome Sequencing Center for Infectious Disease"/>
            <person name="Wu L."/>
            <person name="Ma J."/>
        </authorList>
    </citation>
    <scope>NUCLEOTIDE SEQUENCE [LARGE SCALE GENOMIC DNA]</scope>
    <source>
        <strain evidence="5">CGMCC 1.8884</strain>
    </source>
</reference>
<dbReference type="PANTHER" id="PTHR48081">
    <property type="entry name" value="AB HYDROLASE SUPERFAMILY PROTEIN C4A8.06C"/>
    <property type="match status" value="1"/>
</dbReference>
<keyword evidence="1 3" id="KW-0378">Hydrolase</keyword>
<evidence type="ECO:0000313" key="4">
    <source>
        <dbReference type="EMBL" id="GGP30627.1"/>
    </source>
</evidence>
<dbReference type="EMBL" id="BMLZ01000033">
    <property type="protein sequence ID" value="GGP30627.1"/>
    <property type="molecule type" value="Genomic_DNA"/>
</dbReference>
<sequence>MSGPHLFGPDPFDPDPFDPALFDPAVNAEYMPSQRVPDARAYFTAWAERSAQVRREHPPRLLRYGPGEHETMDLFGPSGAAAGTLLFIHGGYWLAFYKDDFSYVAPALLARGWRVAVMSYDLAPAVALRHIVRQARVAASALAQACPGPLVVAGHSAGGHLTAMIHSTDWAAEGLRAPRLTASIGISGLYDLAPLRRTELQPDLRLTEQEAFALSPLHASPTTHAPFLAAVGDLESASFLAQSRRLAEHWPRTRLWQQPGRHHFDAPDDLPALLEDVLAGEGE</sequence>
<protein>
    <submittedName>
        <fullName evidence="3">Alpha/beta hydrolase</fullName>
    </submittedName>
</protein>
<reference evidence="3" key="4">
    <citation type="submission" date="2023-08" db="EMBL/GenBank/DDBJ databases">
        <authorList>
            <person name="Sun Q."/>
            <person name="Zhou Y."/>
        </authorList>
    </citation>
    <scope>NUCLEOTIDE SEQUENCE</scope>
    <source>
        <strain evidence="4">CGMCC 1.8884</strain>
        <strain evidence="3">CGMCC 1.8885</strain>
    </source>
</reference>
<keyword evidence="5" id="KW-1185">Reference proteome</keyword>